<dbReference type="Proteomes" id="UP000195667">
    <property type="component" value="Unassembled WGS sequence"/>
</dbReference>
<dbReference type="InterPro" id="IPR013468">
    <property type="entry name" value="CHP02647"/>
</dbReference>
<evidence type="ECO:0000313" key="1">
    <source>
        <dbReference type="EMBL" id="SJM91487.1"/>
    </source>
</evidence>
<evidence type="ECO:0008006" key="3">
    <source>
        <dbReference type="Google" id="ProtNLM"/>
    </source>
</evidence>
<keyword evidence="2" id="KW-1185">Reference proteome</keyword>
<dbReference type="RefSeq" id="WP_087142971.1">
    <property type="nucleotide sequence ID" value="NZ_FUKI01000092.1"/>
</dbReference>
<proteinExistence type="predicted"/>
<dbReference type="Pfam" id="PF18918">
    <property type="entry name" value="DUF5669"/>
    <property type="match status" value="1"/>
</dbReference>
<reference evidence="2" key="1">
    <citation type="submission" date="2017-02" db="EMBL/GenBank/DDBJ databases">
        <authorList>
            <person name="Daims H."/>
        </authorList>
    </citation>
    <scope>NUCLEOTIDE SEQUENCE [LARGE SCALE GENOMIC DNA]</scope>
</reference>
<dbReference type="EMBL" id="FUKI01000092">
    <property type="protein sequence ID" value="SJM91487.1"/>
    <property type="molecule type" value="Genomic_DNA"/>
</dbReference>
<protein>
    <recommendedName>
        <fullName evidence="3">TIGR02647 family protein</fullName>
    </recommendedName>
</protein>
<dbReference type="OrthoDB" id="5600572at2"/>
<evidence type="ECO:0000313" key="2">
    <source>
        <dbReference type="Proteomes" id="UP000195667"/>
    </source>
</evidence>
<sequence>MPYTQDILEELDILARYNLATTLEGIKVHQHSAQAATIAATLRLFNKGLISQEDGGYLTSLGREAAEHTQAALRILKSADITTA</sequence>
<organism evidence="1 2">
    <name type="scientific">Crenothrix polyspora</name>
    <dbReference type="NCBI Taxonomy" id="360316"/>
    <lineage>
        <taxon>Bacteria</taxon>
        <taxon>Pseudomonadati</taxon>
        <taxon>Pseudomonadota</taxon>
        <taxon>Gammaproteobacteria</taxon>
        <taxon>Methylococcales</taxon>
        <taxon>Crenotrichaceae</taxon>
        <taxon>Crenothrix</taxon>
    </lineage>
</organism>
<dbReference type="NCBIfam" id="TIGR02647">
    <property type="entry name" value="DNA"/>
    <property type="match status" value="1"/>
</dbReference>
<name>A0A1R4H5N7_9GAMM</name>
<gene>
    <name evidence="1" type="ORF">CRENPOLYSF1_190111</name>
</gene>
<accession>A0A1R4H5N7</accession>
<dbReference type="AlphaFoldDB" id="A0A1R4H5N7"/>